<evidence type="ECO:0000313" key="2">
    <source>
        <dbReference type="Proteomes" id="UP001163321"/>
    </source>
</evidence>
<comment type="caution">
    <text evidence="1">The sequence shown here is derived from an EMBL/GenBank/DDBJ whole genome shotgun (WGS) entry which is preliminary data.</text>
</comment>
<dbReference type="EMBL" id="CM047584">
    <property type="protein sequence ID" value="KAI9911472.1"/>
    <property type="molecule type" value="Genomic_DNA"/>
</dbReference>
<reference evidence="1 2" key="1">
    <citation type="journal article" date="2022" name="bioRxiv">
        <title>The genome of the oomycete Peronosclerospora sorghi, a cosmopolitan pathogen of maize and sorghum, is inflated with dispersed pseudogenes.</title>
        <authorList>
            <person name="Fletcher K."/>
            <person name="Martin F."/>
            <person name="Isakeit T."/>
            <person name="Cavanaugh K."/>
            <person name="Magill C."/>
            <person name="Michelmore R."/>
        </authorList>
    </citation>
    <scope>NUCLEOTIDE SEQUENCE [LARGE SCALE GENOMIC DNA]</scope>
    <source>
        <strain evidence="1">P6</strain>
    </source>
</reference>
<accession>A0ACC0VZ30</accession>
<dbReference type="Proteomes" id="UP001163321">
    <property type="component" value="Chromosome 5"/>
</dbReference>
<sequence length="232" mass="27074">MSGKRAIWEPAMEQTLLELFETARQDPQRRTRRGIRAQAWIDIVSDLNRRYKSSFMIDQVKSKYARLMLDYDLYSDVSGDKSLTEGDWKQILAAKPEYTSKFRQLKEYGYHHFDICRRIAALKPEADTVPLTQPSINVGMRKPQSKRSSSSDSAKPPIKKMCVGVDKRNGKWDLFNEKLLMSLCWKAKNERKASLHEELDTQIWADLTTELKKLCTVKFHESELIVMIYFKS</sequence>
<evidence type="ECO:0000313" key="1">
    <source>
        <dbReference type="EMBL" id="KAI9911472.1"/>
    </source>
</evidence>
<name>A0ACC0VZ30_9STRA</name>
<organism evidence="1 2">
    <name type="scientific">Peronosclerospora sorghi</name>
    <dbReference type="NCBI Taxonomy" id="230839"/>
    <lineage>
        <taxon>Eukaryota</taxon>
        <taxon>Sar</taxon>
        <taxon>Stramenopiles</taxon>
        <taxon>Oomycota</taxon>
        <taxon>Peronosporomycetes</taxon>
        <taxon>Peronosporales</taxon>
        <taxon>Peronosporaceae</taxon>
        <taxon>Peronosclerospora</taxon>
    </lineage>
</organism>
<proteinExistence type="predicted"/>
<protein>
    <submittedName>
        <fullName evidence="1">Uncharacterized protein</fullName>
    </submittedName>
</protein>
<gene>
    <name evidence="1" type="ORF">PsorP6_008933</name>
</gene>
<keyword evidence="2" id="KW-1185">Reference proteome</keyword>